<dbReference type="OrthoDB" id="438641at2759"/>
<evidence type="ECO:0000259" key="2">
    <source>
        <dbReference type="PROSITE" id="PS50280"/>
    </source>
</evidence>
<dbReference type="GO" id="GO:0005634">
    <property type="term" value="C:nucleus"/>
    <property type="evidence" value="ECO:0007669"/>
    <property type="project" value="TreeGrafter"/>
</dbReference>
<sequence length="335" mass="37828">MSSALCFRRLVSSPLKKLHLHHRNLLHPFSSSTTNTTKTTTTTNENNKPSHQQPLPPPIQVSLTESAGRGVFATRRIGVGDLIHTAKPLLSHPTYSSLYNVCYFCLKKLSNKTQTIQFCSNECKQQAKEFYSVEERVDWSAYDEHCRKQGLKYPLLVKRLACMVASGAASAECLDILQPARLSTEMILEMENEFSLLKSCLMKVDFKDEEIAFLTKQWYIGVLARIRINSFRVELAGGLYEDLFLSAVASVEAEASVGNAVYMLPSFYNHDCDPNIHIIWIENVNAKLKALRDIEQGEELRICYIDASMDQSARQTILFEGFGFRCSCMRCVSGD</sequence>
<evidence type="ECO:0000313" key="3">
    <source>
        <dbReference type="EMBL" id="PIA60031.1"/>
    </source>
</evidence>
<dbReference type="Proteomes" id="UP000230069">
    <property type="component" value="Unassembled WGS sequence"/>
</dbReference>
<dbReference type="PANTHER" id="PTHR12197">
    <property type="entry name" value="HISTONE-LYSINE N-METHYLTRANSFERASE SMYD"/>
    <property type="match status" value="1"/>
</dbReference>
<protein>
    <recommendedName>
        <fullName evidence="2">SET domain-containing protein</fullName>
    </recommendedName>
</protein>
<gene>
    <name evidence="3" type="ORF">AQUCO_00400718v1</name>
</gene>
<proteinExistence type="predicted"/>
<dbReference type="Gene3D" id="6.10.140.2220">
    <property type="match status" value="1"/>
</dbReference>
<dbReference type="Gene3D" id="1.10.220.160">
    <property type="match status" value="1"/>
</dbReference>
<dbReference type="PANTHER" id="PTHR12197:SF298">
    <property type="entry name" value="HISTONE-LYSINE N-METHYLTRANSFERASE ATXR4"/>
    <property type="match status" value="1"/>
</dbReference>
<keyword evidence="4" id="KW-1185">Reference proteome</keyword>
<name>A0A2G5EWD9_AQUCA</name>
<feature type="compositionally biased region" description="Low complexity" evidence="1">
    <location>
        <begin position="33"/>
        <end position="47"/>
    </location>
</feature>
<reference evidence="3 4" key="1">
    <citation type="submission" date="2017-09" db="EMBL/GenBank/DDBJ databases">
        <title>WGS assembly of Aquilegia coerulea Goldsmith.</title>
        <authorList>
            <person name="Hodges S."/>
            <person name="Kramer E."/>
            <person name="Nordborg M."/>
            <person name="Tomkins J."/>
            <person name="Borevitz J."/>
            <person name="Derieg N."/>
            <person name="Yan J."/>
            <person name="Mihaltcheva S."/>
            <person name="Hayes R.D."/>
            <person name="Rokhsar D."/>
        </authorList>
    </citation>
    <scope>NUCLEOTIDE SEQUENCE [LARGE SCALE GENOMIC DNA]</scope>
    <source>
        <strain evidence="4">cv. Goldsmith</strain>
    </source>
</reference>
<dbReference type="InterPro" id="IPR001214">
    <property type="entry name" value="SET_dom"/>
</dbReference>
<dbReference type="InterPro" id="IPR046341">
    <property type="entry name" value="SET_dom_sf"/>
</dbReference>
<accession>A0A2G5EWD9</accession>
<dbReference type="PROSITE" id="PS50280">
    <property type="entry name" value="SET"/>
    <property type="match status" value="1"/>
</dbReference>
<dbReference type="SMART" id="SM00317">
    <property type="entry name" value="SET"/>
    <property type="match status" value="1"/>
</dbReference>
<organism evidence="3 4">
    <name type="scientific">Aquilegia coerulea</name>
    <name type="common">Rocky mountain columbine</name>
    <dbReference type="NCBI Taxonomy" id="218851"/>
    <lineage>
        <taxon>Eukaryota</taxon>
        <taxon>Viridiplantae</taxon>
        <taxon>Streptophyta</taxon>
        <taxon>Embryophyta</taxon>
        <taxon>Tracheophyta</taxon>
        <taxon>Spermatophyta</taxon>
        <taxon>Magnoliopsida</taxon>
        <taxon>Ranunculales</taxon>
        <taxon>Ranunculaceae</taxon>
        <taxon>Thalictroideae</taxon>
        <taxon>Aquilegia</taxon>
    </lineage>
</organism>
<dbReference type="InterPro" id="IPR050869">
    <property type="entry name" value="H3K4_H4K5_MeTrfase"/>
</dbReference>
<dbReference type="AlphaFoldDB" id="A0A2G5EWD9"/>
<feature type="domain" description="SET" evidence="2">
    <location>
        <begin position="57"/>
        <end position="305"/>
    </location>
</feature>
<evidence type="ECO:0000256" key="1">
    <source>
        <dbReference type="SAM" id="MobiDB-lite"/>
    </source>
</evidence>
<dbReference type="SUPFAM" id="SSF82199">
    <property type="entry name" value="SET domain"/>
    <property type="match status" value="1"/>
</dbReference>
<evidence type="ECO:0000313" key="4">
    <source>
        <dbReference type="Proteomes" id="UP000230069"/>
    </source>
</evidence>
<feature type="region of interest" description="Disordered" evidence="1">
    <location>
        <begin position="29"/>
        <end position="57"/>
    </location>
</feature>
<dbReference type="Pfam" id="PF00856">
    <property type="entry name" value="SET"/>
    <property type="match status" value="1"/>
</dbReference>
<dbReference type="FunCoup" id="A0A2G5EWD9">
    <property type="interactions" value="69"/>
</dbReference>
<dbReference type="EMBL" id="KZ305021">
    <property type="protein sequence ID" value="PIA60031.1"/>
    <property type="molecule type" value="Genomic_DNA"/>
</dbReference>
<dbReference type="CDD" id="cd20071">
    <property type="entry name" value="SET_SMYD"/>
    <property type="match status" value="1"/>
</dbReference>
<dbReference type="EMBL" id="KZ305021">
    <property type="protein sequence ID" value="PIA60032.1"/>
    <property type="molecule type" value="Genomic_DNA"/>
</dbReference>
<dbReference type="STRING" id="218851.A0A2G5EWD9"/>
<dbReference type="Gene3D" id="2.170.270.10">
    <property type="entry name" value="SET domain"/>
    <property type="match status" value="1"/>
</dbReference>